<organism evidence="1 2">
    <name type="scientific">Panagrolaimus superbus</name>
    <dbReference type="NCBI Taxonomy" id="310955"/>
    <lineage>
        <taxon>Eukaryota</taxon>
        <taxon>Metazoa</taxon>
        <taxon>Ecdysozoa</taxon>
        <taxon>Nematoda</taxon>
        <taxon>Chromadorea</taxon>
        <taxon>Rhabditida</taxon>
        <taxon>Tylenchina</taxon>
        <taxon>Panagrolaimomorpha</taxon>
        <taxon>Panagrolaimoidea</taxon>
        <taxon>Panagrolaimidae</taxon>
        <taxon>Panagrolaimus</taxon>
    </lineage>
</organism>
<protein>
    <submittedName>
        <fullName evidence="2">Uncharacterized protein</fullName>
    </submittedName>
</protein>
<sequence>MIERKSFDELKEDTVRKKVNVLQSLVELLAQHICPSNSDALLRFDKKKDKQVSSDTKRIEILLAYVSEQFHAAETTKERIDVLAQIAISVDFATFNRYIPQITPYLYKLARFEAHRRLETWTVEPEKHLRIRYIPEHIDLFVQFITRVRF</sequence>
<dbReference type="Proteomes" id="UP000887577">
    <property type="component" value="Unplaced"/>
</dbReference>
<dbReference type="WBParaSite" id="PSU_v2.g349.t1">
    <property type="protein sequence ID" value="PSU_v2.g349.t1"/>
    <property type="gene ID" value="PSU_v2.g349"/>
</dbReference>
<proteinExistence type="predicted"/>
<accession>A0A914YUZ4</accession>
<name>A0A914YUZ4_9BILA</name>
<keyword evidence="1" id="KW-1185">Reference proteome</keyword>
<evidence type="ECO:0000313" key="2">
    <source>
        <dbReference type="WBParaSite" id="PSU_v2.g349.t1"/>
    </source>
</evidence>
<evidence type="ECO:0000313" key="1">
    <source>
        <dbReference type="Proteomes" id="UP000887577"/>
    </source>
</evidence>
<dbReference type="AlphaFoldDB" id="A0A914YUZ4"/>
<reference evidence="2" key="1">
    <citation type="submission" date="2022-11" db="UniProtKB">
        <authorList>
            <consortium name="WormBaseParasite"/>
        </authorList>
    </citation>
    <scope>IDENTIFICATION</scope>
</reference>